<dbReference type="RefSeq" id="WP_317968956.1">
    <property type="nucleotide sequence ID" value="NZ_CP129118.1"/>
</dbReference>
<organism evidence="2 3">
    <name type="scientific">Sporosarcina oncorhynchi</name>
    <dbReference type="NCBI Taxonomy" id="3056444"/>
    <lineage>
        <taxon>Bacteria</taxon>
        <taxon>Bacillati</taxon>
        <taxon>Bacillota</taxon>
        <taxon>Bacilli</taxon>
        <taxon>Bacillales</taxon>
        <taxon>Caryophanaceae</taxon>
        <taxon>Sporosarcina</taxon>
    </lineage>
</organism>
<evidence type="ECO:0000313" key="3">
    <source>
        <dbReference type="Proteomes" id="UP001303902"/>
    </source>
</evidence>
<gene>
    <name evidence="2" type="ORF">QWT69_03340</name>
</gene>
<protein>
    <submittedName>
        <fullName evidence="2">Uncharacterized protein</fullName>
    </submittedName>
</protein>
<keyword evidence="3" id="KW-1185">Reference proteome</keyword>
<dbReference type="Proteomes" id="UP001303902">
    <property type="component" value="Chromosome"/>
</dbReference>
<keyword evidence="1" id="KW-0732">Signal</keyword>
<evidence type="ECO:0000313" key="2">
    <source>
        <dbReference type="EMBL" id="WOV88173.1"/>
    </source>
</evidence>
<proteinExistence type="predicted"/>
<dbReference type="EMBL" id="CP129118">
    <property type="protein sequence ID" value="WOV88173.1"/>
    <property type="molecule type" value="Genomic_DNA"/>
</dbReference>
<sequence length="44" mass="4909">MKKMFAFLMVLAIVVSFSTHQVSAANSKDALPEIMRTFTAFATR</sequence>
<feature type="signal peptide" evidence="1">
    <location>
        <begin position="1"/>
        <end position="24"/>
    </location>
</feature>
<evidence type="ECO:0000256" key="1">
    <source>
        <dbReference type="SAM" id="SignalP"/>
    </source>
</evidence>
<feature type="chain" id="PRO_5047392290" evidence="1">
    <location>
        <begin position="25"/>
        <end position="44"/>
    </location>
</feature>
<reference evidence="2 3" key="1">
    <citation type="submission" date="2023-06" db="EMBL/GenBank/DDBJ databases">
        <title>Sporosarcina sp. nov., isolated from Korean tranditional fermented seafood 'Jeotgal'.</title>
        <authorList>
            <person name="Yang A.I."/>
            <person name="Shin N.-R."/>
        </authorList>
    </citation>
    <scope>NUCLEOTIDE SEQUENCE [LARGE SCALE GENOMIC DNA]</scope>
    <source>
        <strain evidence="2 3">T2O-4</strain>
    </source>
</reference>
<name>A0ABZ0L7X0_9BACL</name>
<accession>A0ABZ0L7X0</accession>